<dbReference type="PANTHER" id="PTHR21485">
    <property type="entry name" value="HAD SUPERFAMILY MEMBERS CMAS AND KDSC"/>
    <property type="match status" value="1"/>
</dbReference>
<comment type="similarity">
    <text evidence="2">Belongs to the KdsC family.</text>
</comment>
<name>A0A7C3FY86_9BACT</name>
<comment type="subunit">
    <text evidence="3">Homotetramer.</text>
</comment>
<evidence type="ECO:0000256" key="7">
    <source>
        <dbReference type="PIRSR" id="PIRSR006118-2"/>
    </source>
</evidence>
<comment type="caution">
    <text evidence="8">The sequence shown here is derived from an EMBL/GenBank/DDBJ whole genome shotgun (WGS) entry which is preliminary data.</text>
</comment>
<dbReference type="EMBL" id="DRNH01000225">
    <property type="protein sequence ID" value="HFB53911.1"/>
    <property type="molecule type" value="Genomic_DNA"/>
</dbReference>
<dbReference type="PANTHER" id="PTHR21485:SF3">
    <property type="entry name" value="N-ACYLNEURAMINATE CYTIDYLYLTRANSFERASE"/>
    <property type="match status" value="1"/>
</dbReference>
<evidence type="ECO:0000256" key="1">
    <source>
        <dbReference type="ARBA" id="ARBA00001946"/>
    </source>
</evidence>
<dbReference type="GO" id="GO:0016788">
    <property type="term" value="F:hydrolase activity, acting on ester bonds"/>
    <property type="evidence" value="ECO:0007669"/>
    <property type="project" value="InterPro"/>
</dbReference>
<organism evidence="8">
    <name type="scientific">Sulfurimonas autotrophica</name>
    <dbReference type="NCBI Taxonomy" id="202747"/>
    <lineage>
        <taxon>Bacteria</taxon>
        <taxon>Pseudomonadati</taxon>
        <taxon>Campylobacterota</taxon>
        <taxon>Epsilonproteobacteria</taxon>
        <taxon>Campylobacterales</taxon>
        <taxon>Sulfurimonadaceae</taxon>
        <taxon>Sulfurimonas</taxon>
    </lineage>
</organism>
<comment type="cofactor">
    <cofactor evidence="1 7">
        <name>Mg(2+)</name>
        <dbReference type="ChEBI" id="CHEBI:18420"/>
    </cofactor>
</comment>
<protein>
    <submittedName>
        <fullName evidence="8">HAD family hydrolase</fullName>
    </submittedName>
</protein>
<proteinExistence type="inferred from homology"/>
<dbReference type="GO" id="GO:0008781">
    <property type="term" value="F:N-acylneuraminate cytidylyltransferase activity"/>
    <property type="evidence" value="ECO:0007669"/>
    <property type="project" value="TreeGrafter"/>
</dbReference>
<dbReference type="Pfam" id="PF00702">
    <property type="entry name" value="Hydrolase"/>
    <property type="match status" value="1"/>
</dbReference>
<sequence length="166" mass="18412">MIKLLVLDVDGCLTDGKIIYSSDASETKEFNVKDGLAISSWIKLGHHVAIITGRNSFVVKKRADELGIGHLYQGIKNKAEKLRELVAELGLEMYEVAAIGDDLNDYKMLAMAGRSFTPNDGVADIQELVETVLSRKGGDGAVREMIDIIIEENDQKEQFLSLWIEE</sequence>
<dbReference type="Gene3D" id="3.40.50.1000">
    <property type="entry name" value="HAD superfamily/HAD-like"/>
    <property type="match status" value="1"/>
</dbReference>
<evidence type="ECO:0000256" key="3">
    <source>
        <dbReference type="ARBA" id="ARBA00011881"/>
    </source>
</evidence>
<evidence type="ECO:0000256" key="5">
    <source>
        <dbReference type="ARBA" id="ARBA00022801"/>
    </source>
</evidence>
<dbReference type="InterPro" id="IPR010023">
    <property type="entry name" value="KdsC_fam"/>
</dbReference>
<keyword evidence="4 7" id="KW-0479">Metal-binding</keyword>
<keyword evidence="5 8" id="KW-0378">Hydrolase</keyword>
<dbReference type="SFLD" id="SFLDG01138">
    <property type="entry name" value="C1.6.2:_Deoxy-d-mannose-octulo"/>
    <property type="match status" value="1"/>
</dbReference>
<gene>
    <name evidence="8" type="ORF">ENJ67_04190</name>
</gene>
<evidence type="ECO:0000313" key="8">
    <source>
        <dbReference type="EMBL" id="HFB53911.1"/>
    </source>
</evidence>
<feature type="binding site" evidence="7">
    <location>
        <position position="8"/>
    </location>
    <ligand>
        <name>Mg(2+)</name>
        <dbReference type="ChEBI" id="CHEBI:18420"/>
    </ligand>
</feature>
<keyword evidence="6 7" id="KW-0460">Magnesium</keyword>
<dbReference type="InterPro" id="IPR050793">
    <property type="entry name" value="CMP-NeuNAc_synthase"/>
</dbReference>
<dbReference type="PIRSF" id="PIRSF006118">
    <property type="entry name" value="KDO8-P_Ptase"/>
    <property type="match status" value="1"/>
</dbReference>
<dbReference type="AlphaFoldDB" id="A0A7C3FY86"/>
<dbReference type="SUPFAM" id="SSF56784">
    <property type="entry name" value="HAD-like"/>
    <property type="match status" value="1"/>
</dbReference>
<dbReference type="SFLD" id="SFLDS00003">
    <property type="entry name" value="Haloacid_Dehalogenase"/>
    <property type="match status" value="1"/>
</dbReference>
<feature type="binding site" evidence="7">
    <location>
        <position position="10"/>
    </location>
    <ligand>
        <name>substrate</name>
    </ligand>
</feature>
<reference evidence="8" key="1">
    <citation type="journal article" date="2020" name="mSystems">
        <title>Genome- and Community-Level Interaction Insights into Carbon Utilization and Element Cycling Functions of Hydrothermarchaeota in Hydrothermal Sediment.</title>
        <authorList>
            <person name="Zhou Z."/>
            <person name="Liu Y."/>
            <person name="Xu W."/>
            <person name="Pan J."/>
            <person name="Luo Z.H."/>
            <person name="Li M."/>
        </authorList>
    </citation>
    <scope>NUCLEOTIDE SEQUENCE [LARGE SCALE GENOMIC DNA]</scope>
    <source>
        <strain evidence="8">HyVt-507</strain>
    </source>
</reference>
<dbReference type="GO" id="GO:0046872">
    <property type="term" value="F:metal ion binding"/>
    <property type="evidence" value="ECO:0007669"/>
    <property type="project" value="UniProtKB-KW"/>
</dbReference>
<accession>A0A7C3FY86</accession>
<feature type="binding site" evidence="7">
    <location>
        <position position="101"/>
    </location>
    <ligand>
        <name>Mg(2+)</name>
        <dbReference type="ChEBI" id="CHEBI:18420"/>
    </ligand>
</feature>
<dbReference type="SFLD" id="SFLDG01136">
    <property type="entry name" value="C1.6:_Phosphoserine_Phosphatas"/>
    <property type="match status" value="1"/>
</dbReference>
<evidence type="ECO:0000256" key="2">
    <source>
        <dbReference type="ARBA" id="ARBA00005893"/>
    </source>
</evidence>
<dbReference type="InterPro" id="IPR023214">
    <property type="entry name" value="HAD_sf"/>
</dbReference>
<dbReference type="NCBIfam" id="TIGR01670">
    <property type="entry name" value="KdsC-phosphatas"/>
    <property type="match status" value="1"/>
</dbReference>
<evidence type="ECO:0000256" key="4">
    <source>
        <dbReference type="ARBA" id="ARBA00022723"/>
    </source>
</evidence>
<evidence type="ECO:0000256" key="6">
    <source>
        <dbReference type="ARBA" id="ARBA00022842"/>
    </source>
</evidence>
<dbReference type="InterPro" id="IPR036412">
    <property type="entry name" value="HAD-like_sf"/>
</dbReference>
<dbReference type="Proteomes" id="UP000886390">
    <property type="component" value="Unassembled WGS sequence"/>
</dbReference>
<dbReference type="FunFam" id="3.40.50.1000:FF:000029">
    <property type="entry name" value="3-deoxy-D-manno-octulosonate 8-phosphate phosphatase KdsC"/>
    <property type="match status" value="1"/>
</dbReference>